<evidence type="ECO:0000256" key="1">
    <source>
        <dbReference type="SAM" id="MobiDB-lite"/>
    </source>
</evidence>
<protein>
    <submittedName>
        <fullName evidence="2">Uncharacterized protein</fullName>
    </submittedName>
</protein>
<keyword evidence="3" id="KW-1185">Reference proteome</keyword>
<reference evidence="2" key="1">
    <citation type="submission" date="2021-01" db="EMBL/GenBank/DDBJ databases">
        <authorList>
            <consortium name="Genoscope - CEA"/>
            <person name="William W."/>
        </authorList>
    </citation>
    <scope>NUCLEOTIDE SEQUENCE</scope>
</reference>
<dbReference type="AlphaFoldDB" id="A0A8S1RG33"/>
<sequence length="434" mass="52223">MLNLQPKQTQIYQNKSLQSKQSLIQYYVYQDLQNFINLIFSIKAVKEHFKDNLDHPMVEICNNKIILQLNLSNGIHIDQHQQYKKDKDDEKYYNKEKINAQKILEEVIKQFQQSINEKQKKLLSEQFHQIELYKKYCLGEIFELKQFQLKNTNLPTQFNHKVVSQILNSVKQVDGEVNGIVENKQYNQPNQIEIQQKAEQQYQLTRNQLNSYFPLQNKKKLQNNVEQMNDTKDGSKHDDNHSNQKQLKGQEQLNSQTKVTKYPQHEFFDFSNVVINQTQEVCQLLKEFFGFFFKKQNPQFKKKEKEKDLILNTIENNFIELMKQIKKIQNKNNANEKPSTEFAYSVYQTGILKDLFTMHQIFQVFIQFLNNPFPKNQGYQNIDKFKYFLNSKYNLDYNQDNFLNYLQYQKELIEKQSKDMLQFFVGFKQFYKIK</sequence>
<evidence type="ECO:0000313" key="3">
    <source>
        <dbReference type="Proteomes" id="UP000692954"/>
    </source>
</evidence>
<gene>
    <name evidence="2" type="ORF">PSON_ATCC_30995.1.T1740080</name>
</gene>
<proteinExistence type="predicted"/>
<dbReference type="OrthoDB" id="319703at2759"/>
<name>A0A8S1RG33_9CILI</name>
<dbReference type="EMBL" id="CAJJDN010000174">
    <property type="protein sequence ID" value="CAD8127271.1"/>
    <property type="molecule type" value="Genomic_DNA"/>
</dbReference>
<accession>A0A8S1RG33</accession>
<dbReference type="Proteomes" id="UP000692954">
    <property type="component" value="Unassembled WGS sequence"/>
</dbReference>
<comment type="caution">
    <text evidence="2">The sequence shown here is derived from an EMBL/GenBank/DDBJ whole genome shotgun (WGS) entry which is preliminary data.</text>
</comment>
<organism evidence="2 3">
    <name type="scientific">Paramecium sonneborni</name>
    <dbReference type="NCBI Taxonomy" id="65129"/>
    <lineage>
        <taxon>Eukaryota</taxon>
        <taxon>Sar</taxon>
        <taxon>Alveolata</taxon>
        <taxon>Ciliophora</taxon>
        <taxon>Intramacronucleata</taxon>
        <taxon>Oligohymenophorea</taxon>
        <taxon>Peniculida</taxon>
        <taxon>Parameciidae</taxon>
        <taxon>Paramecium</taxon>
    </lineage>
</organism>
<evidence type="ECO:0000313" key="2">
    <source>
        <dbReference type="EMBL" id="CAD8127271.1"/>
    </source>
</evidence>
<feature type="region of interest" description="Disordered" evidence="1">
    <location>
        <begin position="228"/>
        <end position="253"/>
    </location>
</feature>
<feature type="compositionally biased region" description="Polar residues" evidence="1">
    <location>
        <begin position="243"/>
        <end position="253"/>
    </location>
</feature>
<feature type="compositionally biased region" description="Basic and acidic residues" evidence="1">
    <location>
        <begin position="229"/>
        <end position="242"/>
    </location>
</feature>